<gene>
    <name evidence="2" type="ORF">DLB95_09415</name>
</gene>
<sequence length="91" mass="10471">MLGRITFAILFIIFTVALFTISEVNKAGLTVFVLTNAFYLILLACVSNSRDELHNNESNKKTSIYERNIMKLDGEIHSLKSEVEYWKKRAK</sequence>
<evidence type="ECO:0000313" key="2">
    <source>
        <dbReference type="EMBL" id="ECJ4377492.1"/>
    </source>
</evidence>
<reference evidence="2 3" key="1">
    <citation type="submission" date="2018-05" db="EMBL/GenBank/DDBJ databases">
        <authorList>
            <person name="Ashton P.M."/>
            <person name="Dallman T."/>
            <person name="Nair S."/>
            <person name="De Pinna E."/>
            <person name="Peters T."/>
            <person name="Grant K."/>
        </authorList>
    </citation>
    <scope>NUCLEOTIDE SEQUENCE [LARGE SCALE GENOMIC DNA]</scope>
    <source>
        <strain evidence="2 3">474878</strain>
    </source>
</reference>
<feature type="transmembrane region" description="Helical" evidence="1">
    <location>
        <begin position="5"/>
        <end position="21"/>
    </location>
</feature>
<feature type="transmembrane region" description="Helical" evidence="1">
    <location>
        <begin position="27"/>
        <end position="46"/>
    </location>
</feature>
<evidence type="ECO:0000313" key="3">
    <source>
        <dbReference type="Proteomes" id="UP000839781"/>
    </source>
</evidence>
<name>A0A5Y3W0L1_SALDZ</name>
<comment type="caution">
    <text evidence="2">The sequence shown here is derived from an EMBL/GenBank/DDBJ whole genome shotgun (WGS) entry which is preliminary data.</text>
</comment>
<accession>A0A5Y3W0L1</accession>
<dbReference type="AlphaFoldDB" id="A0A5Y3W0L1"/>
<proteinExistence type="predicted"/>
<protein>
    <submittedName>
        <fullName evidence="2">Uncharacterized protein</fullName>
    </submittedName>
</protein>
<keyword evidence="1" id="KW-1133">Transmembrane helix</keyword>
<evidence type="ECO:0000256" key="1">
    <source>
        <dbReference type="SAM" id="Phobius"/>
    </source>
</evidence>
<dbReference type="Proteomes" id="UP000839781">
    <property type="component" value="Unassembled WGS sequence"/>
</dbReference>
<organism evidence="2 3">
    <name type="scientific">Salmonella diarizonae</name>
    <dbReference type="NCBI Taxonomy" id="59204"/>
    <lineage>
        <taxon>Bacteria</taxon>
        <taxon>Pseudomonadati</taxon>
        <taxon>Pseudomonadota</taxon>
        <taxon>Gammaproteobacteria</taxon>
        <taxon>Enterobacterales</taxon>
        <taxon>Enterobacteriaceae</taxon>
        <taxon>Salmonella</taxon>
    </lineage>
</organism>
<dbReference type="EMBL" id="AAIYJF010000005">
    <property type="protein sequence ID" value="ECJ4377492.1"/>
    <property type="molecule type" value="Genomic_DNA"/>
</dbReference>
<keyword evidence="1" id="KW-0812">Transmembrane</keyword>
<keyword evidence="1" id="KW-0472">Membrane</keyword>